<gene>
    <name evidence="2" type="ORF">CWM85_11055</name>
</gene>
<keyword evidence="1" id="KW-0812">Transmembrane</keyword>
<evidence type="ECO:0000256" key="1">
    <source>
        <dbReference type="SAM" id="Phobius"/>
    </source>
</evidence>
<dbReference type="Proteomes" id="UP000234661">
    <property type="component" value="Unassembled WGS sequence"/>
</dbReference>
<name>A0A2J4ZPV2_9ENTR</name>
<reference evidence="2 3" key="1">
    <citation type="submission" date="2017-11" db="EMBL/GenBank/DDBJ databases">
        <authorList>
            <person name="Han C.G."/>
        </authorList>
    </citation>
    <scope>NUCLEOTIDE SEQUENCE [LARGE SCALE GENOMIC DNA]</scope>
    <source>
        <strain evidence="2 3">A2</strain>
    </source>
</reference>
<proteinExistence type="predicted"/>
<evidence type="ECO:0000313" key="3">
    <source>
        <dbReference type="Proteomes" id="UP000234661"/>
    </source>
</evidence>
<keyword evidence="1" id="KW-1133">Transmembrane helix</keyword>
<accession>A0A2J4ZPV2</accession>
<feature type="transmembrane region" description="Helical" evidence="1">
    <location>
        <begin position="49"/>
        <end position="70"/>
    </location>
</feature>
<feature type="transmembrane region" description="Helical" evidence="1">
    <location>
        <begin position="7"/>
        <end position="29"/>
    </location>
</feature>
<protein>
    <submittedName>
        <fullName evidence="2">Choline transporter</fullName>
    </submittedName>
</protein>
<dbReference type="AlphaFoldDB" id="A0A2J4ZPV2"/>
<reference evidence="2 3" key="2">
    <citation type="submission" date="2018-01" db="EMBL/GenBank/DDBJ databases">
        <title>Genomic study of Klebsiella pneumoniae.</title>
        <authorList>
            <person name="Yang Y."/>
            <person name="Bicalho R."/>
        </authorList>
    </citation>
    <scope>NUCLEOTIDE SEQUENCE [LARGE SCALE GENOMIC DNA]</scope>
    <source>
        <strain evidence="2 3">A2</strain>
    </source>
</reference>
<dbReference type="EMBL" id="PIET01000249">
    <property type="protein sequence ID" value="PLM65040.1"/>
    <property type="molecule type" value="Genomic_DNA"/>
</dbReference>
<organism evidence="2 3">
    <name type="scientific">Klebsiella michiganensis</name>
    <dbReference type="NCBI Taxonomy" id="1134687"/>
    <lineage>
        <taxon>Bacteria</taxon>
        <taxon>Pseudomonadati</taxon>
        <taxon>Pseudomonadota</taxon>
        <taxon>Gammaproteobacteria</taxon>
        <taxon>Enterobacterales</taxon>
        <taxon>Enterobacteriaceae</taxon>
        <taxon>Klebsiella/Raoultella group</taxon>
        <taxon>Klebsiella</taxon>
    </lineage>
</organism>
<sequence>MRKKLTWLFMFLELCLGISLIIYGLIKYFVKPSVSDNCVEATLCATENISFFTLWIYLTVGVMLICLWYMTTWRAYQHKENEVKSKLNPEDFVK</sequence>
<evidence type="ECO:0000313" key="2">
    <source>
        <dbReference type="EMBL" id="PLM65040.1"/>
    </source>
</evidence>
<keyword evidence="1" id="KW-0472">Membrane</keyword>
<comment type="caution">
    <text evidence="2">The sequence shown here is derived from an EMBL/GenBank/DDBJ whole genome shotgun (WGS) entry which is preliminary data.</text>
</comment>